<dbReference type="EMBL" id="BEXD01003979">
    <property type="protein sequence ID" value="GBC04966.1"/>
    <property type="molecule type" value="Genomic_DNA"/>
</dbReference>
<name>A0A2Z6RPZ4_9GLOM</name>
<accession>A0A2Z6RPZ4</accession>
<evidence type="ECO:0000313" key="2">
    <source>
        <dbReference type="EMBL" id="GBC04966.1"/>
    </source>
</evidence>
<sequence length="83" mass="9230">MIKTSAKSFLGLVIPQSVSALQLGESVSVFPSFTCKNDSSQAILKHLARFKSIPINGDDQMKHQNRICLLVTCRRGKSIRRQV</sequence>
<feature type="chain" id="PRO_5016377856" evidence="1">
    <location>
        <begin position="21"/>
        <end position="83"/>
    </location>
</feature>
<dbReference type="AlphaFoldDB" id="A0A2Z6RPZ4"/>
<dbReference type="Proteomes" id="UP000247702">
    <property type="component" value="Unassembled WGS sequence"/>
</dbReference>
<protein>
    <submittedName>
        <fullName evidence="2">Uncharacterized protein</fullName>
    </submittedName>
</protein>
<reference evidence="2 3" key="1">
    <citation type="submission" date="2017-11" db="EMBL/GenBank/DDBJ databases">
        <title>The genome of Rhizophagus clarus HR1 reveals common genetic basis of auxotrophy among arbuscular mycorrhizal fungi.</title>
        <authorList>
            <person name="Kobayashi Y."/>
        </authorList>
    </citation>
    <scope>NUCLEOTIDE SEQUENCE [LARGE SCALE GENOMIC DNA]</scope>
    <source>
        <strain evidence="2 3">HR1</strain>
    </source>
</reference>
<evidence type="ECO:0000313" key="3">
    <source>
        <dbReference type="Proteomes" id="UP000247702"/>
    </source>
</evidence>
<evidence type="ECO:0000256" key="1">
    <source>
        <dbReference type="SAM" id="SignalP"/>
    </source>
</evidence>
<comment type="caution">
    <text evidence="2">The sequence shown here is derived from an EMBL/GenBank/DDBJ whole genome shotgun (WGS) entry which is preliminary data.</text>
</comment>
<keyword evidence="1" id="KW-0732">Signal</keyword>
<proteinExistence type="predicted"/>
<organism evidence="2 3">
    <name type="scientific">Rhizophagus clarus</name>
    <dbReference type="NCBI Taxonomy" id="94130"/>
    <lineage>
        <taxon>Eukaryota</taxon>
        <taxon>Fungi</taxon>
        <taxon>Fungi incertae sedis</taxon>
        <taxon>Mucoromycota</taxon>
        <taxon>Glomeromycotina</taxon>
        <taxon>Glomeromycetes</taxon>
        <taxon>Glomerales</taxon>
        <taxon>Glomeraceae</taxon>
        <taxon>Rhizophagus</taxon>
    </lineage>
</organism>
<feature type="signal peptide" evidence="1">
    <location>
        <begin position="1"/>
        <end position="20"/>
    </location>
</feature>
<gene>
    <name evidence="2" type="ORF">RclHR1_05980004</name>
</gene>
<keyword evidence="3" id="KW-1185">Reference proteome</keyword>